<comment type="caution">
    <text evidence="6">The sequence shown here is derived from an EMBL/GenBank/DDBJ whole genome shotgun (WGS) entry which is preliminary data.</text>
</comment>
<dbReference type="GO" id="GO:0003700">
    <property type="term" value="F:DNA-binding transcription factor activity"/>
    <property type="evidence" value="ECO:0007669"/>
    <property type="project" value="InterPro"/>
</dbReference>
<dbReference type="PROSITE" id="PS50937">
    <property type="entry name" value="HTH_MERR_2"/>
    <property type="match status" value="1"/>
</dbReference>
<proteinExistence type="predicted"/>
<protein>
    <submittedName>
        <fullName evidence="6">MerR family transcriptional regulator</fullName>
    </submittedName>
</protein>
<gene>
    <name evidence="6" type="ORF">Pro02_12580</name>
</gene>
<dbReference type="PRINTS" id="PR00040">
    <property type="entry name" value="HTHMERR"/>
</dbReference>
<evidence type="ECO:0000256" key="3">
    <source>
        <dbReference type="ARBA" id="ARBA00023125"/>
    </source>
</evidence>
<dbReference type="SMART" id="SM00422">
    <property type="entry name" value="HTH_MERR"/>
    <property type="match status" value="1"/>
</dbReference>
<name>A0A8J3WB78_PLARO</name>
<evidence type="ECO:0000256" key="1">
    <source>
        <dbReference type="ARBA" id="ARBA00022491"/>
    </source>
</evidence>
<keyword evidence="2" id="KW-0805">Transcription regulation</keyword>
<dbReference type="PANTHER" id="PTHR30204:SF69">
    <property type="entry name" value="MERR-FAMILY TRANSCRIPTIONAL REGULATOR"/>
    <property type="match status" value="1"/>
</dbReference>
<dbReference type="InterPro" id="IPR000551">
    <property type="entry name" value="MerR-type_HTH_dom"/>
</dbReference>
<dbReference type="Pfam" id="PF13411">
    <property type="entry name" value="MerR_1"/>
    <property type="match status" value="1"/>
</dbReference>
<keyword evidence="7" id="KW-1185">Reference proteome</keyword>
<dbReference type="InterPro" id="IPR009061">
    <property type="entry name" value="DNA-bd_dom_put_sf"/>
</dbReference>
<dbReference type="Proteomes" id="UP000655044">
    <property type="component" value="Unassembled WGS sequence"/>
</dbReference>
<dbReference type="Gene3D" id="1.10.1660.10">
    <property type="match status" value="1"/>
</dbReference>
<dbReference type="PROSITE" id="PS00552">
    <property type="entry name" value="HTH_MERR_1"/>
    <property type="match status" value="1"/>
</dbReference>
<organism evidence="6 7">
    <name type="scientific">Planobispora rosea</name>
    <dbReference type="NCBI Taxonomy" id="35762"/>
    <lineage>
        <taxon>Bacteria</taxon>
        <taxon>Bacillati</taxon>
        <taxon>Actinomycetota</taxon>
        <taxon>Actinomycetes</taxon>
        <taxon>Streptosporangiales</taxon>
        <taxon>Streptosporangiaceae</taxon>
        <taxon>Planobispora</taxon>
    </lineage>
</organism>
<sequence>MWIGELSRRTGVSTRLLRYYEEQGLLHPERDANGYRRYRPEAVGRVAHIRRLLATGLSTETIRDFLPCAEEEPAGPAGCAGYIDMLESHRSRLARDIAELQRRHEALSAYASVLRPG</sequence>
<evidence type="ECO:0000256" key="2">
    <source>
        <dbReference type="ARBA" id="ARBA00023015"/>
    </source>
</evidence>
<evidence type="ECO:0000313" key="7">
    <source>
        <dbReference type="Proteomes" id="UP000655044"/>
    </source>
</evidence>
<reference evidence="6" key="1">
    <citation type="submission" date="2021-01" db="EMBL/GenBank/DDBJ databases">
        <title>Whole genome shotgun sequence of Planobispora rosea NBRC 15558.</title>
        <authorList>
            <person name="Komaki H."/>
            <person name="Tamura T."/>
        </authorList>
    </citation>
    <scope>NUCLEOTIDE SEQUENCE</scope>
    <source>
        <strain evidence="6">NBRC 15558</strain>
    </source>
</reference>
<keyword evidence="3" id="KW-0238">DNA-binding</keyword>
<keyword evidence="4" id="KW-0804">Transcription</keyword>
<dbReference type="RefSeq" id="WP_189241812.1">
    <property type="nucleotide sequence ID" value="NZ_BMQP01000004.1"/>
</dbReference>
<evidence type="ECO:0000313" key="6">
    <source>
        <dbReference type="EMBL" id="GIH82850.1"/>
    </source>
</evidence>
<dbReference type="InterPro" id="IPR047057">
    <property type="entry name" value="MerR_fam"/>
</dbReference>
<feature type="domain" description="HTH merR-type" evidence="5">
    <location>
        <begin position="1"/>
        <end position="68"/>
    </location>
</feature>
<dbReference type="CDD" id="cd01282">
    <property type="entry name" value="HTH_MerR-like_sg3"/>
    <property type="match status" value="1"/>
</dbReference>
<evidence type="ECO:0000256" key="4">
    <source>
        <dbReference type="ARBA" id="ARBA00023163"/>
    </source>
</evidence>
<dbReference type="EMBL" id="BOOI01000009">
    <property type="protein sequence ID" value="GIH82850.1"/>
    <property type="molecule type" value="Genomic_DNA"/>
</dbReference>
<dbReference type="PANTHER" id="PTHR30204">
    <property type="entry name" value="REDOX-CYCLING DRUG-SENSING TRANSCRIPTIONAL ACTIVATOR SOXR"/>
    <property type="match status" value="1"/>
</dbReference>
<dbReference type="AlphaFoldDB" id="A0A8J3WB78"/>
<accession>A0A8J3WB78</accession>
<evidence type="ECO:0000259" key="5">
    <source>
        <dbReference type="PROSITE" id="PS50937"/>
    </source>
</evidence>
<dbReference type="GO" id="GO:0003677">
    <property type="term" value="F:DNA binding"/>
    <property type="evidence" value="ECO:0007669"/>
    <property type="project" value="UniProtKB-KW"/>
</dbReference>
<dbReference type="SUPFAM" id="SSF46955">
    <property type="entry name" value="Putative DNA-binding domain"/>
    <property type="match status" value="1"/>
</dbReference>
<keyword evidence="1" id="KW-0678">Repressor</keyword>